<feature type="domain" description="DUF4365" evidence="2">
    <location>
        <begin position="13"/>
        <end position="143"/>
    </location>
</feature>
<protein>
    <recommendedName>
        <fullName evidence="2">DUF4365 domain-containing protein</fullName>
    </recommendedName>
</protein>
<accession>A0A2L2LH86</accession>
<name>A0A2L2LH86_AGRTU</name>
<evidence type="ECO:0000256" key="1">
    <source>
        <dbReference type="SAM" id="MobiDB-lite"/>
    </source>
</evidence>
<evidence type="ECO:0000313" key="4">
    <source>
        <dbReference type="Proteomes" id="UP000237717"/>
    </source>
</evidence>
<dbReference type="AlphaFoldDB" id="A0A2L2LH86"/>
<gene>
    <name evidence="3" type="ORF">At1D1609_36500</name>
</gene>
<dbReference type="InterPro" id="IPR025375">
    <property type="entry name" value="DUF4365"/>
</dbReference>
<feature type="compositionally biased region" description="Basic and acidic residues" evidence="1">
    <location>
        <begin position="424"/>
        <end position="440"/>
    </location>
</feature>
<sequence length="440" mass="50016">MAKNVTQNQLVGEIGETAAKLQFLKIGFQFDPRSRLEAGIDAIVEIMDHGRPLAKMIAVQVKTTAAGKYAGEDDNGFHYLLKSEDLAYWRGSNLPIIIVLHRQADNSFFWKEIPRGEEFQDRRLNFSKRDDVLDTDAVDRLAALTVPKAGFGYYVPPLGGGEEALVNILPVKLPAEVYVSTTSYSRKQAAAILLDADESARFDWVIKGDAFWSFHDPRTSVCKHIVDLDQVEAIDVESLAFHDDVDERNNFAYLLKQALSHQVRQELSWDKEKKLYYFRAKARNTARTFKYESAKKATEADVVNVVTSKSEKGRVEFVRHHAFVPRFESFYDEWFLVIEPTYHFTTDGFTPHTYPDALLAGKKRLDKSAALRGQVIMWHRFLASLEPKSDDLFAVTSGDPWLAFGPPPTLELPTRVPEDVWGSPKKDDHTDEEKDLLNWA</sequence>
<dbReference type="Proteomes" id="UP000237717">
    <property type="component" value="Chromosome II"/>
</dbReference>
<dbReference type="EMBL" id="CP026925">
    <property type="protein sequence ID" value="AVH43703.1"/>
    <property type="molecule type" value="Genomic_DNA"/>
</dbReference>
<evidence type="ECO:0000259" key="2">
    <source>
        <dbReference type="Pfam" id="PF14280"/>
    </source>
</evidence>
<organism evidence="3 4">
    <name type="scientific">Agrobacterium tumefaciens</name>
    <dbReference type="NCBI Taxonomy" id="358"/>
    <lineage>
        <taxon>Bacteria</taxon>
        <taxon>Pseudomonadati</taxon>
        <taxon>Pseudomonadota</taxon>
        <taxon>Alphaproteobacteria</taxon>
        <taxon>Hyphomicrobiales</taxon>
        <taxon>Rhizobiaceae</taxon>
        <taxon>Rhizobium/Agrobacterium group</taxon>
        <taxon>Agrobacterium</taxon>
        <taxon>Agrobacterium tumefaciens complex</taxon>
    </lineage>
</organism>
<reference evidence="3 4" key="1">
    <citation type="submission" date="2018-02" db="EMBL/GenBank/DDBJ databases">
        <title>Complete genome sequence of Agrobacterium tumefaciens 1D1609.</title>
        <authorList>
            <person name="Cho S.-T."/>
            <person name="Haryono M."/>
            <person name="Chang H.-H."/>
            <person name="Santos M.N."/>
            <person name="Lai E.-M."/>
            <person name="Kuo C.-H."/>
        </authorList>
    </citation>
    <scope>NUCLEOTIDE SEQUENCE [LARGE SCALE GENOMIC DNA]</scope>
    <source>
        <strain evidence="3 4">1D1609</strain>
    </source>
</reference>
<dbReference type="RefSeq" id="WP_104679732.1">
    <property type="nucleotide sequence ID" value="NZ_CP026925.1"/>
</dbReference>
<evidence type="ECO:0000313" key="3">
    <source>
        <dbReference type="EMBL" id="AVH43703.1"/>
    </source>
</evidence>
<proteinExistence type="predicted"/>
<feature type="region of interest" description="Disordered" evidence="1">
    <location>
        <begin position="408"/>
        <end position="440"/>
    </location>
</feature>
<dbReference type="Pfam" id="PF14280">
    <property type="entry name" value="DUF4365"/>
    <property type="match status" value="1"/>
</dbReference>